<evidence type="ECO:0000313" key="2">
    <source>
        <dbReference type="Proteomes" id="UP001530315"/>
    </source>
</evidence>
<keyword evidence="2" id="KW-1185">Reference proteome</keyword>
<gene>
    <name evidence="1" type="ORF">ACHAW5_005634</name>
</gene>
<sequence>MGMIDSIIAKVESEVTTVCQDTHTHFTARPTESITLTNENPHKMMHTREWPTAWIGIDGDDKQPVKSAYYRPLIRV</sequence>
<organism evidence="1 2">
    <name type="scientific">Stephanodiscus triporus</name>
    <dbReference type="NCBI Taxonomy" id="2934178"/>
    <lineage>
        <taxon>Eukaryota</taxon>
        <taxon>Sar</taxon>
        <taxon>Stramenopiles</taxon>
        <taxon>Ochrophyta</taxon>
        <taxon>Bacillariophyta</taxon>
        <taxon>Coscinodiscophyceae</taxon>
        <taxon>Thalassiosirophycidae</taxon>
        <taxon>Stephanodiscales</taxon>
        <taxon>Stephanodiscaceae</taxon>
        <taxon>Stephanodiscus</taxon>
    </lineage>
</organism>
<reference evidence="1 2" key="1">
    <citation type="submission" date="2024-10" db="EMBL/GenBank/DDBJ databases">
        <title>Updated reference genomes for cyclostephanoid diatoms.</title>
        <authorList>
            <person name="Roberts W.R."/>
            <person name="Alverson A.J."/>
        </authorList>
    </citation>
    <scope>NUCLEOTIDE SEQUENCE [LARGE SCALE GENOMIC DNA]</scope>
    <source>
        <strain evidence="1 2">AJA276-08</strain>
    </source>
</reference>
<dbReference type="Proteomes" id="UP001530315">
    <property type="component" value="Unassembled WGS sequence"/>
</dbReference>
<accession>A0ABD3MSZ4</accession>
<proteinExistence type="predicted"/>
<name>A0ABD3MSZ4_9STRA</name>
<comment type="caution">
    <text evidence="1">The sequence shown here is derived from an EMBL/GenBank/DDBJ whole genome shotgun (WGS) entry which is preliminary data.</text>
</comment>
<dbReference type="EMBL" id="JALLAZ020001714">
    <property type="protein sequence ID" value="KAL3767074.1"/>
    <property type="molecule type" value="Genomic_DNA"/>
</dbReference>
<protein>
    <submittedName>
        <fullName evidence="1">Uncharacterized protein</fullName>
    </submittedName>
</protein>
<dbReference type="AlphaFoldDB" id="A0ABD3MSZ4"/>
<evidence type="ECO:0000313" key="1">
    <source>
        <dbReference type="EMBL" id="KAL3767074.1"/>
    </source>
</evidence>